<dbReference type="Gene3D" id="3.40.630.10">
    <property type="entry name" value="Zn peptidases"/>
    <property type="match status" value="1"/>
</dbReference>
<organism evidence="4 5">
    <name type="scientific">Rufibacter radiotolerans</name>
    <dbReference type="NCBI Taxonomy" id="1379910"/>
    <lineage>
        <taxon>Bacteria</taxon>
        <taxon>Pseudomonadati</taxon>
        <taxon>Bacteroidota</taxon>
        <taxon>Cytophagia</taxon>
        <taxon>Cytophagales</taxon>
        <taxon>Hymenobacteraceae</taxon>
        <taxon>Rufibacter</taxon>
    </lineage>
</organism>
<evidence type="ECO:0000259" key="3">
    <source>
        <dbReference type="Pfam" id="PF04389"/>
    </source>
</evidence>
<keyword evidence="1 4" id="KW-0808">Transferase</keyword>
<dbReference type="STRING" id="1379910.TH63_00115"/>
<name>A0A0H4VGI7_9BACT</name>
<dbReference type="RefSeq" id="WP_048919131.1">
    <property type="nucleotide sequence ID" value="NZ_CP010777.1"/>
</dbReference>
<feature type="domain" description="Peptidase M28" evidence="3">
    <location>
        <begin position="106"/>
        <end position="329"/>
    </location>
</feature>
<accession>A0A0H4VGI7</accession>
<evidence type="ECO:0000256" key="1">
    <source>
        <dbReference type="ARBA" id="ARBA00022679"/>
    </source>
</evidence>
<dbReference type="GO" id="GO:0008270">
    <property type="term" value="F:zinc ion binding"/>
    <property type="evidence" value="ECO:0007669"/>
    <property type="project" value="TreeGrafter"/>
</dbReference>
<dbReference type="Pfam" id="PF04389">
    <property type="entry name" value="Peptidase_M28"/>
    <property type="match status" value="1"/>
</dbReference>
<evidence type="ECO:0000256" key="2">
    <source>
        <dbReference type="ARBA" id="ARBA00023315"/>
    </source>
</evidence>
<dbReference type="GO" id="GO:0016603">
    <property type="term" value="F:glutaminyl-peptide cyclotransferase activity"/>
    <property type="evidence" value="ECO:0007669"/>
    <property type="project" value="TreeGrafter"/>
</dbReference>
<dbReference type="InterPro" id="IPR007484">
    <property type="entry name" value="Peptidase_M28"/>
</dbReference>
<dbReference type="PATRIC" id="fig|1379910.4.peg.25"/>
<keyword evidence="2" id="KW-0012">Acyltransferase</keyword>
<evidence type="ECO:0000313" key="4">
    <source>
        <dbReference type="EMBL" id="AKQ44398.1"/>
    </source>
</evidence>
<keyword evidence="5" id="KW-1185">Reference proteome</keyword>
<dbReference type="KEGG" id="ruf:TH63_00115"/>
<gene>
    <name evidence="4" type="ORF">TH63_00115</name>
</gene>
<sequence>MKTLAFGLILAASLPACDKSAKQETGPVGETTTAEAATVNVPSFNADSAYQFVQKQVSFGPRVPNTPAHEAAGDYLITTLKGYGANVLVQSFTAKAYNGTVLNLRNIMGQINPKASKRILLAAHWDTRHVADKDPKNPTKPIDGANDGASGVGVLLEIARQLQANPLPENVGVDLMLFDGEDYGQPDNTGPYQEDTWCLGSQYWAQNLLPKGYSANYGILLDMVGAKNARFAREETSRAYAGDVVEKVWRTAQKIGYSDYFPFVDSPGITDDHTYVIKHTNIRMIDIIAYDPTSPDGFFGPYHHRHTDNMDVIDRNTLKAVGQTLLHVVMTEK</sequence>
<dbReference type="SUPFAM" id="SSF53187">
    <property type="entry name" value="Zn-dependent exopeptidases"/>
    <property type="match status" value="1"/>
</dbReference>
<dbReference type="Proteomes" id="UP000036458">
    <property type="component" value="Chromosome"/>
</dbReference>
<dbReference type="PANTHER" id="PTHR12283:SF6">
    <property type="entry name" value="GLUTAMINYL-PEPTIDE CYCLOTRANSFERASE-RELATED"/>
    <property type="match status" value="1"/>
</dbReference>
<dbReference type="EMBL" id="CP010777">
    <property type="protein sequence ID" value="AKQ44398.1"/>
    <property type="molecule type" value="Genomic_DNA"/>
</dbReference>
<proteinExistence type="predicted"/>
<dbReference type="OrthoDB" id="9773494at2"/>
<dbReference type="PANTHER" id="PTHR12283">
    <property type="entry name" value="GLUTAMINYL-PEPTIDE CYCLOTRANSFERASE"/>
    <property type="match status" value="1"/>
</dbReference>
<protein>
    <submittedName>
        <fullName evidence="4">Glutamine cyclotransferase</fullName>
    </submittedName>
</protein>
<dbReference type="AlphaFoldDB" id="A0A0H4VGI7"/>
<reference evidence="4 5" key="1">
    <citation type="submission" date="2015-01" db="EMBL/GenBank/DDBJ databases">
        <title>Rufibacter sp./DG31D/ whole genome sequencing.</title>
        <authorList>
            <person name="Kim M.K."/>
            <person name="Srinivasan S."/>
            <person name="Lee J.-J."/>
        </authorList>
    </citation>
    <scope>NUCLEOTIDE SEQUENCE [LARGE SCALE GENOMIC DNA]</scope>
    <source>
        <strain evidence="4 5">DG31D</strain>
    </source>
</reference>
<dbReference type="InterPro" id="IPR040234">
    <property type="entry name" value="QC/QCL"/>
</dbReference>
<evidence type="ECO:0000313" key="5">
    <source>
        <dbReference type="Proteomes" id="UP000036458"/>
    </source>
</evidence>